<accession>A0ABZ0I159</accession>
<sequence>MKRLPTLPGLVIALAVITLSACTERVQLPDGVFAPDAPKQWKLEGPPRRVGEFRLSPQAGYEITAKVLSKRHYRWDDLAALAPWDFALGWGVLSDEAVLRPLKVAQGDRFMFWHLYDAPIDINLVNRSSSNVHLIPANEVILERIANTPNGAIVALSGELVDVHFPDNKVIPSSLSRLDTGPGACEILVVQDIRLLHPASTTIDTTRTLNSD</sequence>
<evidence type="ECO:0000313" key="2">
    <source>
        <dbReference type="Proteomes" id="UP001626537"/>
    </source>
</evidence>
<dbReference type="Proteomes" id="UP001626537">
    <property type="component" value="Chromosome"/>
</dbReference>
<proteinExistence type="predicted"/>
<keyword evidence="2" id="KW-1185">Reference proteome</keyword>
<evidence type="ECO:0000313" key="1">
    <source>
        <dbReference type="EMBL" id="WOJ92781.1"/>
    </source>
</evidence>
<gene>
    <name evidence="1" type="ORF">R0135_13430</name>
</gene>
<dbReference type="PROSITE" id="PS51257">
    <property type="entry name" value="PROKAR_LIPOPROTEIN"/>
    <property type="match status" value="1"/>
</dbReference>
<organism evidence="1 2">
    <name type="scientific">Congregibacter variabilis</name>
    <dbReference type="NCBI Taxonomy" id="3081200"/>
    <lineage>
        <taxon>Bacteria</taxon>
        <taxon>Pseudomonadati</taxon>
        <taxon>Pseudomonadota</taxon>
        <taxon>Gammaproteobacteria</taxon>
        <taxon>Cellvibrionales</taxon>
        <taxon>Halieaceae</taxon>
        <taxon>Congregibacter</taxon>
    </lineage>
</organism>
<dbReference type="RefSeq" id="WP_407347392.1">
    <property type="nucleotide sequence ID" value="NZ_CP136864.1"/>
</dbReference>
<dbReference type="EMBL" id="CP136864">
    <property type="protein sequence ID" value="WOJ92781.1"/>
    <property type="molecule type" value="Genomic_DNA"/>
</dbReference>
<protein>
    <submittedName>
        <fullName evidence="1">Uncharacterized protein</fullName>
    </submittedName>
</protein>
<name>A0ABZ0I159_9GAMM</name>
<reference evidence="1 2" key="1">
    <citation type="submission" date="2023-10" db="EMBL/GenBank/DDBJ databases">
        <title>Two novel species belonging to the OM43/NOR5 clade.</title>
        <authorList>
            <person name="Park M."/>
        </authorList>
    </citation>
    <scope>NUCLEOTIDE SEQUENCE [LARGE SCALE GENOMIC DNA]</scope>
    <source>
        <strain evidence="1 2">IMCC43200</strain>
    </source>
</reference>